<keyword evidence="3" id="KW-0004">4Fe-4S</keyword>
<dbReference type="PANTHER" id="PTHR39163">
    <property type="entry name" value="FERREDOXIN"/>
    <property type="match status" value="1"/>
</dbReference>
<evidence type="ECO:0000256" key="1">
    <source>
        <dbReference type="ARBA" id="ARBA00001966"/>
    </source>
</evidence>
<dbReference type="Gene3D" id="3.30.70.20">
    <property type="match status" value="1"/>
</dbReference>
<keyword evidence="2 8" id="KW-0813">Transport</keyword>
<dbReference type="InterPro" id="IPR052395">
    <property type="entry name" value="ET_Ferredoxin"/>
</dbReference>
<evidence type="ECO:0000256" key="8">
    <source>
        <dbReference type="RuleBase" id="RU368020"/>
    </source>
</evidence>
<accession>A0A8B4BSY4</accession>
<evidence type="ECO:0000256" key="6">
    <source>
        <dbReference type="ARBA" id="ARBA00023004"/>
    </source>
</evidence>
<comment type="caution">
    <text evidence="10">The sequence shown here is derived from an EMBL/GenBank/DDBJ whole genome shotgun (WGS) entry which is preliminary data.</text>
</comment>
<dbReference type="PROSITE" id="PS51379">
    <property type="entry name" value="4FE4S_FER_2"/>
    <property type="match status" value="1"/>
</dbReference>
<dbReference type="Proteomes" id="UP000184029">
    <property type="component" value="Unassembled WGS sequence"/>
</dbReference>
<evidence type="ECO:0000256" key="3">
    <source>
        <dbReference type="ARBA" id="ARBA00022485"/>
    </source>
</evidence>
<dbReference type="Pfam" id="PF13370">
    <property type="entry name" value="Fer4_13"/>
    <property type="match status" value="1"/>
</dbReference>
<organism evidence="10 11">
    <name type="scientific">Heyndrickxia coagulans DSM 1 = ATCC 7050</name>
    <dbReference type="NCBI Taxonomy" id="1121088"/>
    <lineage>
        <taxon>Bacteria</taxon>
        <taxon>Bacillati</taxon>
        <taxon>Bacillota</taxon>
        <taxon>Bacilli</taxon>
        <taxon>Bacillales</taxon>
        <taxon>Bacillaceae</taxon>
        <taxon>Heyndrickxia</taxon>
    </lineage>
</organism>
<evidence type="ECO:0000256" key="5">
    <source>
        <dbReference type="ARBA" id="ARBA00022982"/>
    </source>
</evidence>
<comment type="cofactor">
    <cofactor evidence="1">
        <name>[4Fe-4S] cluster</name>
        <dbReference type="ChEBI" id="CHEBI:49883"/>
    </cofactor>
</comment>
<dbReference type="InterPro" id="IPR017896">
    <property type="entry name" value="4Fe4S_Fe-S-bd"/>
</dbReference>
<protein>
    <recommendedName>
        <fullName evidence="8">Ferredoxin</fullName>
    </recommendedName>
</protein>
<keyword evidence="5 8" id="KW-0249">Electron transport</keyword>
<evidence type="ECO:0000256" key="7">
    <source>
        <dbReference type="ARBA" id="ARBA00023014"/>
    </source>
</evidence>
<feature type="domain" description="4Fe-4S ferredoxin-type" evidence="9">
    <location>
        <begin position="27"/>
        <end position="55"/>
    </location>
</feature>
<evidence type="ECO:0000256" key="4">
    <source>
        <dbReference type="ARBA" id="ARBA00022723"/>
    </source>
</evidence>
<dbReference type="AlphaFoldDB" id="A0A8B4BSY4"/>
<dbReference type="PANTHER" id="PTHR39163:SF1">
    <property type="entry name" value="FERREDOXIN"/>
    <property type="match status" value="1"/>
</dbReference>
<keyword evidence="6 8" id="KW-0408">Iron</keyword>
<name>A0A8B4BSY4_HEYCO</name>
<comment type="function">
    <text evidence="8">Ferredoxins are iron-sulfur proteins that transfer electrons in a wide variety of metabolic reactions.</text>
</comment>
<sequence>MPPCALRGCPFFFSAVIEQRGGIKMAKFTIVDKDTCIACGACSASAPDIFDYDDEGLSFVILDDNKGIAEVPEILEDDLMDAFEGCPTESIKVSDKPFDGDPLKYE</sequence>
<reference evidence="10 11" key="1">
    <citation type="submission" date="2016-11" db="EMBL/GenBank/DDBJ databases">
        <authorList>
            <person name="Varghese N."/>
            <person name="Submissions S."/>
        </authorList>
    </citation>
    <scope>NUCLEOTIDE SEQUENCE [LARGE SCALE GENOMIC DNA]</scope>
    <source>
        <strain evidence="10 11">DSM 1</strain>
    </source>
</reference>
<dbReference type="GO" id="GO:0009055">
    <property type="term" value="F:electron transfer activity"/>
    <property type="evidence" value="ECO:0007669"/>
    <property type="project" value="UniProtKB-UniRule"/>
</dbReference>
<keyword evidence="7 8" id="KW-0411">Iron-sulfur</keyword>
<gene>
    <name evidence="10" type="ORF">SAMN02745208_01376</name>
</gene>
<evidence type="ECO:0000259" key="9">
    <source>
        <dbReference type="PROSITE" id="PS51379"/>
    </source>
</evidence>
<dbReference type="InterPro" id="IPR001080">
    <property type="entry name" value="3Fe4S_ferredoxin"/>
</dbReference>
<evidence type="ECO:0000313" key="11">
    <source>
        <dbReference type="Proteomes" id="UP000184029"/>
    </source>
</evidence>
<dbReference type="GO" id="GO:0005506">
    <property type="term" value="F:iron ion binding"/>
    <property type="evidence" value="ECO:0007669"/>
    <property type="project" value="UniProtKB-UniRule"/>
</dbReference>
<dbReference type="GO" id="GO:0051539">
    <property type="term" value="F:4 iron, 4 sulfur cluster binding"/>
    <property type="evidence" value="ECO:0007669"/>
    <property type="project" value="UniProtKB-KW"/>
</dbReference>
<dbReference type="EMBL" id="FQUB01000022">
    <property type="protein sequence ID" value="SHF09489.1"/>
    <property type="molecule type" value="Genomic_DNA"/>
</dbReference>
<evidence type="ECO:0000256" key="2">
    <source>
        <dbReference type="ARBA" id="ARBA00022448"/>
    </source>
</evidence>
<proteinExistence type="predicted"/>
<evidence type="ECO:0000313" key="10">
    <source>
        <dbReference type="EMBL" id="SHF09489.1"/>
    </source>
</evidence>
<dbReference type="PRINTS" id="PR00352">
    <property type="entry name" value="3FE4SFRDOXIN"/>
</dbReference>
<dbReference type="SUPFAM" id="SSF54862">
    <property type="entry name" value="4Fe-4S ferredoxins"/>
    <property type="match status" value="1"/>
</dbReference>
<keyword evidence="4 8" id="KW-0479">Metal-binding</keyword>